<dbReference type="PROSITE" id="PS50011">
    <property type="entry name" value="PROTEIN_KINASE_DOM"/>
    <property type="match status" value="1"/>
</dbReference>
<evidence type="ECO:0000259" key="8">
    <source>
        <dbReference type="PROSITE" id="PS50011"/>
    </source>
</evidence>
<dbReference type="STRING" id="1257118.L8GZV5"/>
<organism evidence="9 10">
    <name type="scientific">Acanthamoeba castellanii (strain ATCC 30010 / Neff)</name>
    <dbReference type="NCBI Taxonomy" id="1257118"/>
    <lineage>
        <taxon>Eukaryota</taxon>
        <taxon>Amoebozoa</taxon>
        <taxon>Discosea</taxon>
        <taxon>Longamoebia</taxon>
        <taxon>Centramoebida</taxon>
        <taxon>Acanthamoebidae</taxon>
        <taxon>Acanthamoeba</taxon>
    </lineage>
</organism>
<dbReference type="PANTHER" id="PTHR24055">
    <property type="entry name" value="MITOGEN-ACTIVATED PROTEIN KINASE"/>
    <property type="match status" value="1"/>
</dbReference>
<accession>L8GZV5</accession>
<dbReference type="InterPro" id="IPR008266">
    <property type="entry name" value="Tyr_kinase_AS"/>
</dbReference>
<dbReference type="OrthoDB" id="192887at2759"/>
<evidence type="ECO:0000256" key="1">
    <source>
        <dbReference type="ARBA" id="ARBA00022527"/>
    </source>
</evidence>
<keyword evidence="5 6" id="KW-0067">ATP-binding</keyword>
<dbReference type="InterPro" id="IPR011009">
    <property type="entry name" value="Kinase-like_dom_sf"/>
</dbReference>
<dbReference type="Gene3D" id="1.10.510.10">
    <property type="entry name" value="Transferase(Phosphotransferase) domain 1"/>
    <property type="match status" value="1"/>
</dbReference>
<keyword evidence="4 9" id="KW-0418">Kinase</keyword>
<dbReference type="FunFam" id="1.10.510.10:FF:000624">
    <property type="entry name" value="Mitogen-activated protein kinase"/>
    <property type="match status" value="1"/>
</dbReference>
<dbReference type="VEuPathDB" id="AmoebaDB:ACA1_045390"/>
<feature type="binding site" evidence="6">
    <location>
        <position position="108"/>
    </location>
    <ligand>
        <name>ATP</name>
        <dbReference type="ChEBI" id="CHEBI:30616"/>
    </ligand>
</feature>
<sequence length="458" mass="50213">MHAPPGPTASMSVTSSSSSASSSSSSISSPSPLLRLASHNLSPRPTTPGHLGRSASPPLEHHGGPATTAPLPRLTDLYDLQHVIGQGAYGVVWLALDRRSGQRVAVKKIADVFGDSKEAKRTLREVRLMRHFRGSSPHILAIHDLVPAMAEGKEEGEEEAVTMHNFRDLYVVTEFMDGGDLSQLTCGNKPPPEAAAHSGWHRPDEQLVKAVAFGLLSGLRVIHAARVLHRDLRPKNLLLSGDTVKTRTEQIADFGMGRGKAKKLETAQNRMKLSLMEFVSNRYYTAPEGLLPNNEYSYPVTEMLLGRNVFRDSRYPDQMRTVISVLGTPAEEDLASIASGRNEKFRAYIRTLQAHEPNRLWTLLPNLSAEGKDFLQRLLMFNPNKRATAQEALRHPWLRDVAAAHTSAPGSTADDGDDEPGDHGVVAPFEGGDIEAADDESALRPLLWREALSYRGRD</sequence>
<dbReference type="GeneID" id="14919280"/>
<reference evidence="9 10" key="1">
    <citation type="journal article" date="2013" name="Genome Biol.">
        <title>Genome of Acanthamoeba castellanii highlights extensive lateral gene transfer and early evolution of tyrosine kinase signaling.</title>
        <authorList>
            <person name="Clarke M."/>
            <person name="Lohan A.J."/>
            <person name="Liu B."/>
            <person name="Lagkouvardos I."/>
            <person name="Roy S."/>
            <person name="Zafar N."/>
            <person name="Bertelli C."/>
            <person name="Schilde C."/>
            <person name="Kianianmomeni A."/>
            <person name="Burglin T.R."/>
            <person name="Frech C."/>
            <person name="Turcotte B."/>
            <person name="Kopec K.O."/>
            <person name="Synnott J.M."/>
            <person name="Choo C."/>
            <person name="Paponov I."/>
            <person name="Finkler A."/>
            <person name="Soon Heng Tan C."/>
            <person name="Hutchins A.P."/>
            <person name="Weinmeier T."/>
            <person name="Rattei T."/>
            <person name="Chu J.S."/>
            <person name="Gimenez G."/>
            <person name="Irimia M."/>
            <person name="Rigden D.J."/>
            <person name="Fitzpatrick D.A."/>
            <person name="Lorenzo-Morales J."/>
            <person name="Bateman A."/>
            <person name="Chiu C.H."/>
            <person name="Tang P."/>
            <person name="Hegemann P."/>
            <person name="Fromm H."/>
            <person name="Raoult D."/>
            <person name="Greub G."/>
            <person name="Miranda-Saavedra D."/>
            <person name="Chen N."/>
            <person name="Nash P."/>
            <person name="Ginger M.L."/>
            <person name="Horn M."/>
            <person name="Schaap P."/>
            <person name="Caler L."/>
            <person name="Loftus B."/>
        </authorList>
    </citation>
    <scope>NUCLEOTIDE SEQUENCE [LARGE SCALE GENOMIC DNA]</scope>
    <source>
        <strain evidence="9 10">Neff</strain>
    </source>
</reference>
<dbReference type="AlphaFoldDB" id="L8GZV5"/>
<dbReference type="EMBL" id="KB007952">
    <property type="protein sequence ID" value="ELR18507.1"/>
    <property type="molecule type" value="Genomic_DNA"/>
</dbReference>
<dbReference type="InterPro" id="IPR017441">
    <property type="entry name" value="Protein_kinase_ATP_BS"/>
</dbReference>
<keyword evidence="1" id="KW-0723">Serine/threonine-protein kinase</keyword>
<dbReference type="Pfam" id="PF00069">
    <property type="entry name" value="Pkinase"/>
    <property type="match status" value="1"/>
</dbReference>
<feature type="region of interest" description="Disordered" evidence="7">
    <location>
        <begin position="405"/>
        <end position="438"/>
    </location>
</feature>
<dbReference type="InterPro" id="IPR050117">
    <property type="entry name" value="MAPK"/>
</dbReference>
<dbReference type="PROSITE" id="PS00109">
    <property type="entry name" value="PROTEIN_KINASE_TYR"/>
    <property type="match status" value="1"/>
</dbReference>
<evidence type="ECO:0000256" key="2">
    <source>
        <dbReference type="ARBA" id="ARBA00022679"/>
    </source>
</evidence>
<evidence type="ECO:0000313" key="10">
    <source>
        <dbReference type="Proteomes" id="UP000011083"/>
    </source>
</evidence>
<evidence type="ECO:0000256" key="7">
    <source>
        <dbReference type="SAM" id="MobiDB-lite"/>
    </source>
</evidence>
<feature type="compositionally biased region" description="Low complexity" evidence="7">
    <location>
        <begin position="10"/>
        <end position="31"/>
    </location>
</feature>
<dbReference type="Proteomes" id="UP000011083">
    <property type="component" value="Unassembled WGS sequence"/>
</dbReference>
<evidence type="ECO:0000256" key="4">
    <source>
        <dbReference type="ARBA" id="ARBA00022777"/>
    </source>
</evidence>
<dbReference type="RefSeq" id="XP_004340546.1">
    <property type="nucleotide sequence ID" value="XM_004340498.1"/>
</dbReference>
<name>L8GZV5_ACACF</name>
<keyword evidence="3 6" id="KW-0547">Nucleotide-binding</keyword>
<dbReference type="PROSITE" id="PS00107">
    <property type="entry name" value="PROTEIN_KINASE_ATP"/>
    <property type="match status" value="1"/>
</dbReference>
<dbReference type="SUPFAM" id="SSF56112">
    <property type="entry name" value="Protein kinase-like (PK-like)"/>
    <property type="match status" value="1"/>
</dbReference>
<evidence type="ECO:0000256" key="6">
    <source>
        <dbReference type="PROSITE-ProRule" id="PRU10141"/>
    </source>
</evidence>
<dbReference type="KEGG" id="acan:ACA1_045390"/>
<keyword evidence="2" id="KW-0808">Transferase</keyword>
<gene>
    <name evidence="9" type="ORF">ACA1_045390</name>
</gene>
<proteinExistence type="predicted"/>
<dbReference type="InterPro" id="IPR000719">
    <property type="entry name" value="Prot_kinase_dom"/>
</dbReference>
<dbReference type="GO" id="GO:0004713">
    <property type="term" value="F:protein tyrosine kinase activity"/>
    <property type="evidence" value="ECO:0007669"/>
    <property type="project" value="InterPro"/>
</dbReference>
<dbReference type="SMART" id="SM00219">
    <property type="entry name" value="TyrKc"/>
    <property type="match status" value="1"/>
</dbReference>
<dbReference type="InterPro" id="IPR020635">
    <property type="entry name" value="Tyr_kinase_cat_dom"/>
</dbReference>
<dbReference type="Gene3D" id="3.30.200.20">
    <property type="entry name" value="Phosphorylase Kinase, domain 1"/>
    <property type="match status" value="1"/>
</dbReference>
<evidence type="ECO:0000313" key="9">
    <source>
        <dbReference type="EMBL" id="ELR18507.1"/>
    </source>
</evidence>
<keyword evidence="10" id="KW-1185">Reference proteome</keyword>
<evidence type="ECO:0000256" key="3">
    <source>
        <dbReference type="ARBA" id="ARBA00022741"/>
    </source>
</evidence>
<protein>
    <submittedName>
        <fullName evidence="9">Mitogenactivated (MAP) kinase</fullName>
    </submittedName>
</protein>
<dbReference type="GO" id="GO:0005524">
    <property type="term" value="F:ATP binding"/>
    <property type="evidence" value="ECO:0007669"/>
    <property type="project" value="UniProtKB-UniRule"/>
</dbReference>
<feature type="domain" description="Protein kinase" evidence="8">
    <location>
        <begin position="78"/>
        <end position="398"/>
    </location>
</feature>
<feature type="region of interest" description="Disordered" evidence="7">
    <location>
        <begin position="1"/>
        <end position="70"/>
    </location>
</feature>
<evidence type="ECO:0000256" key="5">
    <source>
        <dbReference type="ARBA" id="ARBA00022840"/>
    </source>
</evidence>
<dbReference type="GO" id="GO:0004674">
    <property type="term" value="F:protein serine/threonine kinase activity"/>
    <property type="evidence" value="ECO:0007669"/>
    <property type="project" value="UniProtKB-KW"/>
</dbReference>